<organism evidence="1 2">
    <name type="scientific">Collinsella aerofaciens (strain ATCC 25986 / DSM 3979 / JCM 10188 / KCTC 3647 / NCTC 11838 / VPI 1003)</name>
    <dbReference type="NCBI Taxonomy" id="411903"/>
    <lineage>
        <taxon>Bacteria</taxon>
        <taxon>Bacillati</taxon>
        <taxon>Actinomycetota</taxon>
        <taxon>Coriobacteriia</taxon>
        <taxon>Coriobacteriales</taxon>
        <taxon>Coriobacteriaceae</taxon>
        <taxon>Collinsella</taxon>
    </lineage>
</organism>
<name>A4E7S6_COLAA</name>
<gene>
    <name evidence="1" type="ORF">COLAER_00456</name>
</gene>
<reference evidence="1 2" key="1">
    <citation type="submission" date="2007-01" db="EMBL/GenBank/DDBJ databases">
        <title>Draft genome sequence of Collinsella aerofaciens (ATCC 25986).</title>
        <authorList>
            <person name="Sudarsanam P."/>
            <person name="Ley R."/>
            <person name="Guruge J."/>
            <person name="Turnbaugh P.J."/>
            <person name="Mahowald M."/>
            <person name="Liep D."/>
            <person name="Gordon J."/>
        </authorList>
    </citation>
    <scope>NUCLEOTIDE SEQUENCE [LARGE SCALE GENOMIC DNA]</scope>
    <source>
        <strain evidence="2">ATCC 25986 / DSM 3979 / JCM 10188 / KCTC 3647 / NCTC 11838 / VPI 1003</strain>
    </source>
</reference>
<dbReference type="Proteomes" id="UP000002979">
    <property type="component" value="Unassembled WGS sequence"/>
</dbReference>
<evidence type="ECO:0000313" key="1">
    <source>
        <dbReference type="EMBL" id="EBA40784.1"/>
    </source>
</evidence>
<comment type="caution">
    <text evidence="1">The sequence shown here is derived from an EMBL/GenBank/DDBJ whole genome shotgun (WGS) entry which is preliminary data.</text>
</comment>
<dbReference type="EMBL" id="AAVN02000001">
    <property type="protein sequence ID" value="EBA40784.1"/>
    <property type="molecule type" value="Genomic_DNA"/>
</dbReference>
<dbReference type="AlphaFoldDB" id="A4E7S6"/>
<proteinExistence type="predicted"/>
<accession>A4E7S6</accession>
<evidence type="ECO:0000313" key="2">
    <source>
        <dbReference type="Proteomes" id="UP000002979"/>
    </source>
</evidence>
<protein>
    <submittedName>
        <fullName evidence="1">Uncharacterized protein</fullName>
    </submittedName>
</protein>
<sequence length="52" mass="5731">MNGYTADTHMDLIGPIHAAARYVTPANFTGRNLARAREQILKPTDRIAAHVI</sequence>
<reference evidence="1 2" key="2">
    <citation type="submission" date="2007-04" db="EMBL/GenBank/DDBJ databases">
        <authorList>
            <person name="Fulton L."/>
            <person name="Clifton S."/>
            <person name="Fulton B."/>
            <person name="Xu J."/>
            <person name="Minx P."/>
            <person name="Mardis E.R."/>
            <person name="Wilson R.K."/>
        </authorList>
    </citation>
    <scope>NUCLEOTIDE SEQUENCE [LARGE SCALE GENOMIC DNA]</scope>
    <source>
        <strain evidence="2">ATCC 25986 / DSM 3979 / JCM 10188 / KCTC 3647 / NCTC 11838 / VPI 1003</strain>
    </source>
</reference>